<keyword evidence="5 6" id="KW-0472">Membrane</keyword>
<feature type="transmembrane region" description="Helical" evidence="6">
    <location>
        <begin position="83"/>
        <end position="107"/>
    </location>
</feature>
<feature type="transmembrane region" description="Helical" evidence="6">
    <location>
        <begin position="35"/>
        <end position="63"/>
    </location>
</feature>
<evidence type="ECO:0000313" key="10">
    <source>
        <dbReference type="Proteomes" id="UP000291404"/>
    </source>
</evidence>
<dbReference type="Proteomes" id="UP000293045">
    <property type="component" value="Unassembled WGS sequence"/>
</dbReference>
<protein>
    <submittedName>
        <fullName evidence="9">Transmembrane amino acid transporter</fullName>
    </submittedName>
</protein>
<dbReference type="AlphaFoldDB" id="A0A4V2JWS6"/>
<feature type="transmembrane region" description="Helical" evidence="6">
    <location>
        <begin position="144"/>
        <end position="167"/>
    </location>
</feature>
<dbReference type="Proteomes" id="UP000291404">
    <property type="component" value="Unassembled WGS sequence"/>
</dbReference>
<feature type="transmembrane region" description="Helical" evidence="6">
    <location>
        <begin position="119"/>
        <end position="138"/>
    </location>
</feature>
<feature type="transmembrane region" description="Helical" evidence="6">
    <location>
        <begin position="6"/>
        <end position="28"/>
    </location>
</feature>
<proteinExistence type="inferred from homology"/>
<dbReference type="VEuPathDB" id="MicrosporidiaDB:CWI36_0071p0030"/>
<feature type="transmembrane region" description="Helical" evidence="6">
    <location>
        <begin position="218"/>
        <end position="239"/>
    </location>
</feature>
<comment type="subcellular location">
    <subcellularLocation>
        <location evidence="1">Membrane</location>
        <topology evidence="1">Multi-pass membrane protein</topology>
    </subcellularLocation>
</comment>
<organism evidence="9 10">
    <name type="scientific">Hamiltosporidium magnivora</name>
    <dbReference type="NCBI Taxonomy" id="148818"/>
    <lineage>
        <taxon>Eukaryota</taxon>
        <taxon>Fungi</taxon>
        <taxon>Fungi incertae sedis</taxon>
        <taxon>Microsporidia</taxon>
        <taxon>Dubosqiidae</taxon>
        <taxon>Hamiltosporidium</taxon>
    </lineage>
</organism>
<keyword evidence="10" id="KW-1185">Reference proteome</keyword>
<keyword evidence="4 6" id="KW-1133">Transmembrane helix</keyword>
<dbReference type="VEuPathDB" id="MicrosporidiaDB:CWI39_0684p0020"/>
<evidence type="ECO:0000313" key="11">
    <source>
        <dbReference type="Proteomes" id="UP000293045"/>
    </source>
</evidence>
<evidence type="ECO:0000313" key="9">
    <source>
        <dbReference type="EMBL" id="TBU09022.1"/>
    </source>
</evidence>
<feature type="transmembrane region" description="Helical" evidence="6">
    <location>
        <begin position="367"/>
        <end position="389"/>
    </location>
</feature>
<reference evidence="10 11" key="1">
    <citation type="submission" date="2017-12" db="EMBL/GenBank/DDBJ databases">
        <authorList>
            <person name="Pombert J.-F."/>
            <person name="Haag K.L."/>
            <person name="Ebert D."/>
        </authorList>
    </citation>
    <scope>NUCLEOTIDE SEQUENCE [LARGE SCALE GENOMIC DNA]</scope>
    <source>
        <strain evidence="9">BE-OM-2</strain>
        <strain evidence="8">IL-BN-2</strain>
    </source>
</reference>
<dbReference type="STRING" id="148818.A0A4V2JWS6"/>
<comment type="similarity">
    <text evidence="2">Belongs to the amino acid/polyamine transporter 2 family.</text>
</comment>
<dbReference type="GO" id="GO:0016020">
    <property type="term" value="C:membrane"/>
    <property type="evidence" value="ECO:0007669"/>
    <property type="project" value="UniProtKB-SubCell"/>
</dbReference>
<name>A0A4V2JWS6_9MICR</name>
<feature type="transmembrane region" description="Helical" evidence="6">
    <location>
        <begin position="179"/>
        <end position="198"/>
    </location>
</feature>
<dbReference type="EMBL" id="PITI01000071">
    <property type="protein sequence ID" value="TBU09022.1"/>
    <property type="molecule type" value="Genomic_DNA"/>
</dbReference>
<dbReference type="Pfam" id="PF01490">
    <property type="entry name" value="Aa_trans"/>
    <property type="match status" value="1"/>
</dbReference>
<evidence type="ECO:0000259" key="7">
    <source>
        <dbReference type="Pfam" id="PF01490"/>
    </source>
</evidence>
<dbReference type="GO" id="GO:0015179">
    <property type="term" value="F:L-amino acid transmembrane transporter activity"/>
    <property type="evidence" value="ECO:0007669"/>
    <property type="project" value="TreeGrafter"/>
</dbReference>
<sequence length="394" mass="42258">MSNKSGLSVFSGTSVMITTMLGSGVILLPRAFKDLGYIIGSLTFLGIAAITFFTLFTLCSAAFQTEKKGNYSYFGTCQSISPILAYAADSCIALQGYACCLVYLIALKGWLPKVFGLQTDGIIVVGVVIIPLFILSSLKSLKKLWFTSYVSVGSVLFLSFLIIFYCIKLGGYEMKASGFGFGSAISVMVFALGCHQNILKVFNELEKCDLKEIVKVSLFSVIGGSAIYIGIGLTGYYLVGDLKMSILEEMLEGEVSDKINGLTGGGMLVKGAVLGFCFVMMCAFPMQVQPARDSILNLIGKIFKKEKISESARMISTVVFVLSIGGLACIKKLEYGFVLNIVGATCTTFITFLFPSLVYALGKNGNGILRILAGGVSLLSAILSCFMLYQVIKG</sequence>
<evidence type="ECO:0000256" key="4">
    <source>
        <dbReference type="ARBA" id="ARBA00022989"/>
    </source>
</evidence>
<feature type="transmembrane region" description="Helical" evidence="6">
    <location>
        <begin position="259"/>
        <end position="286"/>
    </location>
</feature>
<evidence type="ECO:0000256" key="2">
    <source>
        <dbReference type="ARBA" id="ARBA00008066"/>
    </source>
</evidence>
<feature type="domain" description="Amino acid transporter transmembrane" evidence="7">
    <location>
        <begin position="7"/>
        <end position="361"/>
    </location>
</feature>
<feature type="transmembrane region" description="Helical" evidence="6">
    <location>
        <begin position="311"/>
        <end position="330"/>
    </location>
</feature>
<comment type="caution">
    <text evidence="9">The sequence shown here is derived from an EMBL/GenBank/DDBJ whole genome shotgun (WGS) entry which is preliminary data.</text>
</comment>
<evidence type="ECO:0000256" key="6">
    <source>
        <dbReference type="SAM" id="Phobius"/>
    </source>
</evidence>
<dbReference type="PANTHER" id="PTHR22950">
    <property type="entry name" value="AMINO ACID TRANSPORTER"/>
    <property type="match status" value="1"/>
</dbReference>
<keyword evidence="3 6" id="KW-0812">Transmembrane</keyword>
<evidence type="ECO:0000256" key="5">
    <source>
        <dbReference type="ARBA" id="ARBA00023136"/>
    </source>
</evidence>
<feature type="transmembrane region" description="Helical" evidence="6">
    <location>
        <begin position="337"/>
        <end position="361"/>
    </location>
</feature>
<evidence type="ECO:0000256" key="3">
    <source>
        <dbReference type="ARBA" id="ARBA00022692"/>
    </source>
</evidence>
<dbReference type="EMBL" id="PIXR01000684">
    <property type="protein sequence ID" value="TBU05396.1"/>
    <property type="molecule type" value="Genomic_DNA"/>
</dbReference>
<evidence type="ECO:0000256" key="1">
    <source>
        <dbReference type="ARBA" id="ARBA00004141"/>
    </source>
</evidence>
<accession>A0A4V2JWS6</accession>
<evidence type="ECO:0000313" key="8">
    <source>
        <dbReference type="EMBL" id="TBU05396.1"/>
    </source>
</evidence>
<gene>
    <name evidence="9" type="ORF">CWI36_0071p0030</name>
    <name evidence="8" type="ORF">CWI39_0684p0020</name>
</gene>
<dbReference type="InterPro" id="IPR013057">
    <property type="entry name" value="AA_transpt_TM"/>
</dbReference>